<name>A0A1M5X2L0_9CLOT</name>
<gene>
    <name evidence="1" type="ORF">SAMN02745941_01374</name>
</gene>
<evidence type="ECO:0000313" key="1">
    <source>
        <dbReference type="EMBL" id="SHH93744.1"/>
    </source>
</evidence>
<protein>
    <submittedName>
        <fullName evidence="1">Uncharacterized protein</fullName>
    </submittedName>
</protein>
<evidence type="ECO:0000313" key="2">
    <source>
        <dbReference type="Proteomes" id="UP000184241"/>
    </source>
</evidence>
<sequence>MSLFLGKVHFWLFNKIVWFEGLEKEVEKVIEEKKLPLNSWRENIYNKYGKPTEDKPLEDMIDTSNIHGWLQGKIASAEGRQAAFITKGVNELGEGFLDSIKVTYKEQGDKAAKEYLESGTSVEDPAEIFTALNNYILDGMPCDRANEILENSEVKLSWETTLDVHEDYWNAEGGNVQWFYDARDFWIEAFVSGLNEAFGFRKTADNVREIYRR</sequence>
<reference evidence="1 2" key="1">
    <citation type="submission" date="2016-11" db="EMBL/GenBank/DDBJ databases">
        <authorList>
            <person name="Jaros S."/>
            <person name="Januszkiewicz K."/>
            <person name="Wedrychowicz H."/>
        </authorList>
    </citation>
    <scope>NUCLEOTIDE SEQUENCE [LARGE SCALE GENOMIC DNA]</scope>
    <source>
        <strain evidence="1 2">DSM 6191</strain>
    </source>
</reference>
<proteinExistence type="predicted"/>
<dbReference type="EMBL" id="FQXU01000004">
    <property type="protein sequence ID" value="SHH93744.1"/>
    <property type="molecule type" value="Genomic_DNA"/>
</dbReference>
<dbReference type="Proteomes" id="UP000184241">
    <property type="component" value="Unassembled WGS sequence"/>
</dbReference>
<dbReference type="RefSeq" id="WP_073017984.1">
    <property type="nucleotide sequence ID" value="NZ_FQXU01000004.1"/>
</dbReference>
<dbReference type="AlphaFoldDB" id="A0A1M5X2L0"/>
<accession>A0A1M5X2L0</accession>
<organism evidence="1 2">
    <name type="scientific">Clostridium intestinale DSM 6191</name>
    <dbReference type="NCBI Taxonomy" id="1121320"/>
    <lineage>
        <taxon>Bacteria</taxon>
        <taxon>Bacillati</taxon>
        <taxon>Bacillota</taxon>
        <taxon>Clostridia</taxon>
        <taxon>Eubacteriales</taxon>
        <taxon>Clostridiaceae</taxon>
        <taxon>Clostridium</taxon>
    </lineage>
</organism>